<comment type="caution">
    <text evidence="4">The sequence shown here is derived from an EMBL/GenBank/DDBJ whole genome shotgun (WGS) entry which is preliminary data.</text>
</comment>
<feature type="transmembrane region" description="Helical" evidence="2">
    <location>
        <begin position="94"/>
        <end position="121"/>
    </location>
</feature>
<feature type="transmembrane region" description="Helical" evidence="2">
    <location>
        <begin position="300"/>
        <end position="318"/>
    </location>
</feature>
<accession>A0A1V8T7C8</accession>
<evidence type="ECO:0000256" key="2">
    <source>
        <dbReference type="SAM" id="Phobius"/>
    </source>
</evidence>
<dbReference type="InterPro" id="IPR050879">
    <property type="entry name" value="Acyltransferase_3"/>
</dbReference>
<evidence type="ECO:0000313" key="5">
    <source>
        <dbReference type="Proteomes" id="UP000192596"/>
    </source>
</evidence>
<dbReference type="InParanoid" id="A0A1V8T7C8"/>
<keyword evidence="2" id="KW-1133">Transmembrane helix</keyword>
<gene>
    <name evidence="4" type="ORF">B0A48_07004</name>
</gene>
<keyword evidence="5" id="KW-1185">Reference proteome</keyword>
<dbReference type="PANTHER" id="PTHR23028:SF134">
    <property type="entry name" value="PUTATIVE (AFU_ORTHOLOGUE AFUA_4G08520)-RELATED"/>
    <property type="match status" value="1"/>
</dbReference>
<feature type="transmembrane region" description="Helical" evidence="2">
    <location>
        <begin position="223"/>
        <end position="241"/>
    </location>
</feature>
<protein>
    <recommendedName>
        <fullName evidence="3">Acyltransferase 3 domain-containing protein</fullName>
    </recommendedName>
</protein>
<dbReference type="InterPro" id="IPR002656">
    <property type="entry name" value="Acyl_transf_3_dom"/>
</dbReference>
<feature type="transmembrane region" description="Helical" evidence="2">
    <location>
        <begin position="357"/>
        <end position="375"/>
    </location>
</feature>
<dbReference type="PANTHER" id="PTHR23028">
    <property type="entry name" value="ACETYLTRANSFERASE"/>
    <property type="match status" value="1"/>
</dbReference>
<keyword evidence="2" id="KW-0812">Transmembrane</keyword>
<feature type="transmembrane region" description="Helical" evidence="2">
    <location>
        <begin position="142"/>
        <end position="162"/>
    </location>
</feature>
<name>A0A1V8T7C8_9PEZI</name>
<feature type="domain" description="Acyltransferase 3" evidence="3">
    <location>
        <begin position="47"/>
        <end position="413"/>
    </location>
</feature>
<evidence type="ECO:0000313" key="4">
    <source>
        <dbReference type="EMBL" id="OQO07307.1"/>
    </source>
</evidence>
<dbReference type="Pfam" id="PF01757">
    <property type="entry name" value="Acyl_transf_3"/>
    <property type="match status" value="1"/>
</dbReference>
<feature type="region of interest" description="Disordered" evidence="1">
    <location>
        <begin position="492"/>
        <end position="522"/>
    </location>
</feature>
<dbReference type="AlphaFoldDB" id="A0A1V8T7C8"/>
<feature type="compositionally biased region" description="Low complexity" evidence="1">
    <location>
        <begin position="501"/>
        <end position="514"/>
    </location>
</feature>
<organism evidence="4 5">
    <name type="scientific">Cryoendolithus antarcticus</name>
    <dbReference type="NCBI Taxonomy" id="1507870"/>
    <lineage>
        <taxon>Eukaryota</taxon>
        <taxon>Fungi</taxon>
        <taxon>Dikarya</taxon>
        <taxon>Ascomycota</taxon>
        <taxon>Pezizomycotina</taxon>
        <taxon>Dothideomycetes</taxon>
        <taxon>Dothideomycetidae</taxon>
        <taxon>Cladosporiales</taxon>
        <taxon>Cladosporiaceae</taxon>
        <taxon>Cryoendolithus</taxon>
    </lineage>
</organism>
<dbReference type="Proteomes" id="UP000192596">
    <property type="component" value="Unassembled WGS sequence"/>
</dbReference>
<dbReference type="OrthoDB" id="5819582at2759"/>
<dbReference type="GO" id="GO:0016747">
    <property type="term" value="F:acyltransferase activity, transferring groups other than amino-acyl groups"/>
    <property type="evidence" value="ECO:0007669"/>
    <property type="project" value="InterPro"/>
</dbReference>
<proteinExistence type="predicted"/>
<reference evidence="5" key="1">
    <citation type="submission" date="2017-03" db="EMBL/GenBank/DDBJ databases">
        <title>Genomes of endolithic fungi from Antarctica.</title>
        <authorList>
            <person name="Coleine C."/>
            <person name="Masonjones S."/>
            <person name="Stajich J.E."/>
        </authorList>
    </citation>
    <scope>NUCLEOTIDE SEQUENCE [LARGE SCALE GENOMIC DNA]</scope>
    <source>
        <strain evidence="5">CCFEE 5527</strain>
    </source>
</reference>
<dbReference type="EMBL" id="NAJO01000014">
    <property type="protein sequence ID" value="OQO07307.1"/>
    <property type="molecule type" value="Genomic_DNA"/>
</dbReference>
<sequence>MDPVKDSKPTRRFPAILPHVRHFSRALHPKVLFAWENSVQIRSSNTSWLDGLRGIAALQVYFFHFFGLHTRWGNPYGATPEDVYIHQLPLFRGIWAAGSAAVCIFFVISGFAITIKCLTLLRKGQHLACYESLASSLIRRGFRLYLPVVLVGIPGLLLMRTVNMVEAGTFSFELERKNSTMEQLLDFVHRSDAHISPFNYPEMQEYKDRYPYAPSSWTIPMEYYGSIVSYLTILIVSRIAAFKLRCAVIGFSSLYALHHGCWWASLFLNGMLLAEVTLEQRHRAEMGEKHAAPTSRARHILYQIPFILMFALGFYIGGVPPKVLAFDFSPLPRVGYQWLYNFYPPSWLFEMQEDTRFLWYWSGMFTIIGISQVPWLRRVPESTFCQWLGKLSFSLYLVHPAILAVLKPHTDRLIEGLGAGRGVKCAFDFMVLTPICFIVAAATERWIDQPSVTFARWFEKRITRQEAEKSVELPLGRQLEMEEQAPLVERIWPEEEEGKESSAALLGSSGSSQQRASHDRIS</sequence>
<evidence type="ECO:0000259" key="3">
    <source>
        <dbReference type="Pfam" id="PF01757"/>
    </source>
</evidence>
<keyword evidence="2" id="KW-0472">Membrane</keyword>
<dbReference type="STRING" id="1507870.A0A1V8T7C8"/>
<evidence type="ECO:0000256" key="1">
    <source>
        <dbReference type="SAM" id="MobiDB-lite"/>
    </source>
</evidence>